<dbReference type="Proteomes" id="UP000199137">
    <property type="component" value="Unassembled WGS sequence"/>
</dbReference>
<reference evidence="3 4" key="1">
    <citation type="submission" date="2016-10" db="EMBL/GenBank/DDBJ databases">
        <authorList>
            <person name="de Groot N.N."/>
        </authorList>
    </citation>
    <scope>NUCLEOTIDE SEQUENCE [LARGE SCALE GENOMIC DNA]</scope>
    <source>
        <strain evidence="3 4">DSM 44637</strain>
    </source>
</reference>
<evidence type="ECO:0000313" key="3">
    <source>
        <dbReference type="EMBL" id="SFQ28179.1"/>
    </source>
</evidence>
<gene>
    <name evidence="3" type="ORF">SAMN05421854_11092</name>
</gene>
<dbReference type="RefSeq" id="WP_093575650.1">
    <property type="nucleotide sequence ID" value="NZ_FOWC01000010.1"/>
</dbReference>
<feature type="coiled-coil region" evidence="1">
    <location>
        <begin position="119"/>
        <end position="146"/>
    </location>
</feature>
<evidence type="ECO:0000313" key="4">
    <source>
        <dbReference type="Proteomes" id="UP000199137"/>
    </source>
</evidence>
<feature type="region of interest" description="Disordered" evidence="2">
    <location>
        <begin position="1"/>
        <end position="20"/>
    </location>
</feature>
<keyword evidence="1" id="KW-0175">Coiled coil</keyword>
<dbReference type="AlphaFoldDB" id="A0A1I5X862"/>
<dbReference type="EMBL" id="FOWC01000010">
    <property type="protein sequence ID" value="SFQ28179.1"/>
    <property type="molecule type" value="Genomic_DNA"/>
</dbReference>
<accession>A0A1I5X862</accession>
<sequence>MTETSDNPASPGDDLTALTDEQLRRVVREYGWNSPWHGDEDERTPETELLDRFPAARGLHFAIRLALRAEHDPEGDVLSAEPVRPSPATQALQAWYRAWRDNWLDAGDLDFSAPEKRTAHALSAQLDTAAENLARARQRVRLAREHAAATLRAVAETDPVPAPYAAELFRVSEATVGEWLDRP</sequence>
<evidence type="ECO:0000256" key="2">
    <source>
        <dbReference type="SAM" id="MobiDB-lite"/>
    </source>
</evidence>
<protein>
    <submittedName>
        <fullName evidence="3">Uncharacterized protein</fullName>
    </submittedName>
</protein>
<evidence type="ECO:0000256" key="1">
    <source>
        <dbReference type="SAM" id="Coils"/>
    </source>
</evidence>
<organism evidence="3 4">
    <name type="scientific">Amycolatopsis rubida</name>
    <dbReference type="NCBI Taxonomy" id="112413"/>
    <lineage>
        <taxon>Bacteria</taxon>
        <taxon>Bacillati</taxon>
        <taxon>Actinomycetota</taxon>
        <taxon>Actinomycetes</taxon>
        <taxon>Pseudonocardiales</taxon>
        <taxon>Pseudonocardiaceae</taxon>
        <taxon>Amycolatopsis</taxon>
    </lineage>
</organism>
<dbReference type="STRING" id="112413.SAMN05421854_11092"/>
<proteinExistence type="predicted"/>
<name>A0A1I5X862_9PSEU</name>